<protein>
    <submittedName>
        <fullName evidence="4">Riboflavin biosynthesis protein VVA0006</fullName>
    </submittedName>
</protein>
<sequence>MTNPIPIIGKAKGFKKEGYDWLSNMYECDVELGGVIYPSAENAFQSLKTDDPQIKQQFSQMTPYNAKQFGGRTGGLRLPDDWDTTRLDHMLTVLRAKFAQNPELADKLLATGGAELVEGNFWNDTFWGYSIQKGEGENWLGCLLERVRRELRLKALLEPITAPKLIKSVASNMKLMAESAPWE</sequence>
<name>A0ABP9VD10_9DEIO</name>
<gene>
    <name evidence="4" type="ORF">Dxin01_02877</name>
</gene>
<keyword evidence="5" id="KW-1185">Reference proteome</keyword>
<dbReference type="InterPro" id="IPR012816">
    <property type="entry name" value="NADAR"/>
</dbReference>
<dbReference type="SUPFAM" id="SSF143990">
    <property type="entry name" value="YbiA-like"/>
    <property type="match status" value="1"/>
</dbReference>
<evidence type="ECO:0000259" key="3">
    <source>
        <dbReference type="Pfam" id="PF08719"/>
    </source>
</evidence>
<dbReference type="CDD" id="cd15457">
    <property type="entry name" value="NADAR"/>
    <property type="match status" value="1"/>
</dbReference>
<dbReference type="Gene3D" id="1.10.357.40">
    <property type="entry name" value="YbiA-like"/>
    <property type="match status" value="1"/>
</dbReference>
<feature type="domain" description="NADAR" evidence="3">
    <location>
        <begin position="17"/>
        <end position="152"/>
    </location>
</feature>
<evidence type="ECO:0000313" key="5">
    <source>
        <dbReference type="Proteomes" id="UP001458946"/>
    </source>
</evidence>
<dbReference type="Proteomes" id="UP001458946">
    <property type="component" value="Unassembled WGS sequence"/>
</dbReference>
<comment type="catalytic activity">
    <reaction evidence="1">
        <text>5-amino-6-(5-phospho-D-ribosylamino)uracil + H2O = 5,6-diaminouracil + D-ribose 5-phosphate</text>
        <dbReference type="Rhea" id="RHEA:55020"/>
        <dbReference type="ChEBI" id="CHEBI:15377"/>
        <dbReference type="ChEBI" id="CHEBI:46252"/>
        <dbReference type="ChEBI" id="CHEBI:58453"/>
        <dbReference type="ChEBI" id="CHEBI:78346"/>
    </reaction>
</comment>
<evidence type="ECO:0000256" key="2">
    <source>
        <dbReference type="ARBA" id="ARBA00000751"/>
    </source>
</evidence>
<dbReference type="Pfam" id="PF08719">
    <property type="entry name" value="NADAR"/>
    <property type="match status" value="1"/>
</dbReference>
<reference evidence="4 5" key="1">
    <citation type="submission" date="2024-02" db="EMBL/GenBank/DDBJ databases">
        <title>Deinococcus xinjiangensis NBRC 107630.</title>
        <authorList>
            <person name="Ichikawa N."/>
            <person name="Katano-Makiyama Y."/>
            <person name="Hidaka K."/>
        </authorList>
    </citation>
    <scope>NUCLEOTIDE SEQUENCE [LARGE SCALE GENOMIC DNA]</scope>
    <source>
        <strain evidence="4 5">NBRC 107630</strain>
    </source>
</reference>
<dbReference type="RefSeq" id="WP_353543100.1">
    <property type="nucleotide sequence ID" value="NZ_BAABRN010000038.1"/>
</dbReference>
<dbReference type="EMBL" id="BAABRN010000038">
    <property type="protein sequence ID" value="GAA5503128.1"/>
    <property type="molecule type" value="Genomic_DNA"/>
</dbReference>
<evidence type="ECO:0000256" key="1">
    <source>
        <dbReference type="ARBA" id="ARBA00000022"/>
    </source>
</evidence>
<comment type="caution">
    <text evidence="4">The sequence shown here is derived from an EMBL/GenBank/DDBJ whole genome shotgun (WGS) entry which is preliminary data.</text>
</comment>
<proteinExistence type="predicted"/>
<comment type="catalytic activity">
    <reaction evidence="2">
        <text>2,5-diamino-6-hydroxy-4-(5-phosphoribosylamino)-pyrimidine + H2O = 2,5,6-triamino-4-hydroxypyrimidine + D-ribose 5-phosphate</text>
        <dbReference type="Rhea" id="RHEA:23436"/>
        <dbReference type="ChEBI" id="CHEBI:15377"/>
        <dbReference type="ChEBI" id="CHEBI:58614"/>
        <dbReference type="ChEBI" id="CHEBI:78346"/>
        <dbReference type="ChEBI" id="CHEBI:137796"/>
    </reaction>
</comment>
<dbReference type="InterPro" id="IPR037238">
    <property type="entry name" value="YbiA-like_sf"/>
</dbReference>
<evidence type="ECO:0000313" key="4">
    <source>
        <dbReference type="EMBL" id="GAA5503128.1"/>
    </source>
</evidence>
<organism evidence="4 5">
    <name type="scientific">Deinococcus xinjiangensis</name>
    <dbReference type="NCBI Taxonomy" id="457454"/>
    <lineage>
        <taxon>Bacteria</taxon>
        <taxon>Thermotogati</taxon>
        <taxon>Deinococcota</taxon>
        <taxon>Deinococci</taxon>
        <taxon>Deinococcales</taxon>
        <taxon>Deinococcaceae</taxon>
        <taxon>Deinococcus</taxon>
    </lineage>
</organism>
<accession>A0ABP9VD10</accession>